<proteinExistence type="predicted"/>
<accession>A0A0E9PJ41</accession>
<reference evidence="1" key="2">
    <citation type="journal article" date="2015" name="Fish Shellfish Immunol.">
        <title>Early steps in the European eel (Anguilla anguilla)-Vibrio vulnificus interaction in the gills: Role of the RtxA13 toxin.</title>
        <authorList>
            <person name="Callol A."/>
            <person name="Pajuelo D."/>
            <person name="Ebbesson L."/>
            <person name="Teles M."/>
            <person name="MacKenzie S."/>
            <person name="Amaro C."/>
        </authorList>
    </citation>
    <scope>NUCLEOTIDE SEQUENCE</scope>
</reference>
<name>A0A0E9PJ41_ANGAN</name>
<reference evidence="1" key="1">
    <citation type="submission" date="2014-11" db="EMBL/GenBank/DDBJ databases">
        <authorList>
            <person name="Amaro Gonzalez C."/>
        </authorList>
    </citation>
    <scope>NUCLEOTIDE SEQUENCE</scope>
</reference>
<dbReference type="EMBL" id="GBXM01103941">
    <property type="protein sequence ID" value="JAH04636.1"/>
    <property type="molecule type" value="Transcribed_RNA"/>
</dbReference>
<protein>
    <submittedName>
        <fullName evidence="1">Uncharacterized protein</fullName>
    </submittedName>
</protein>
<evidence type="ECO:0000313" key="1">
    <source>
        <dbReference type="EMBL" id="JAH04636.1"/>
    </source>
</evidence>
<sequence length="47" mass="5374">MQIMFTQVYGFKTQNVNSIRGPPFIVKTLIVKKGLFNSIQSLLIFVL</sequence>
<organism evidence="1">
    <name type="scientific">Anguilla anguilla</name>
    <name type="common">European freshwater eel</name>
    <name type="synonym">Muraena anguilla</name>
    <dbReference type="NCBI Taxonomy" id="7936"/>
    <lineage>
        <taxon>Eukaryota</taxon>
        <taxon>Metazoa</taxon>
        <taxon>Chordata</taxon>
        <taxon>Craniata</taxon>
        <taxon>Vertebrata</taxon>
        <taxon>Euteleostomi</taxon>
        <taxon>Actinopterygii</taxon>
        <taxon>Neopterygii</taxon>
        <taxon>Teleostei</taxon>
        <taxon>Anguilliformes</taxon>
        <taxon>Anguillidae</taxon>
        <taxon>Anguilla</taxon>
    </lineage>
</organism>
<dbReference type="AlphaFoldDB" id="A0A0E9PJ41"/>